<proteinExistence type="predicted"/>
<protein>
    <submittedName>
        <fullName evidence="1">Uncharacterized protein</fullName>
    </submittedName>
</protein>
<dbReference type="RefSeq" id="WP_020834520.1">
    <property type="nucleotide sequence ID" value="NC_021846.1"/>
</dbReference>
<reference evidence="1 2" key="1">
    <citation type="journal article" date="2013" name="Genome Biol. Evol.">
        <title>Comparison of metabolic capacities and inference of gene content evolution in mosquito-associated Spiroplasma diminutum and S. taiwanense.</title>
        <authorList>
            <person name="Lo W.S."/>
            <person name="Ku C."/>
            <person name="Chen L.L."/>
            <person name="Chang T.H."/>
            <person name="Kuo C.H."/>
        </authorList>
    </citation>
    <scope>NUCLEOTIDE SEQUENCE [LARGE SCALE GENOMIC DNA]</scope>
    <source>
        <strain evidence="1">CT-1</strain>
    </source>
</reference>
<organism evidence="1 2">
    <name type="scientific">Spiroplasma taiwanense CT-1</name>
    <dbReference type="NCBI Taxonomy" id="1276220"/>
    <lineage>
        <taxon>Bacteria</taxon>
        <taxon>Bacillati</taxon>
        <taxon>Mycoplasmatota</taxon>
        <taxon>Mollicutes</taxon>
        <taxon>Entomoplasmatales</taxon>
        <taxon>Spiroplasmataceae</taxon>
        <taxon>Spiroplasma</taxon>
    </lineage>
</organism>
<dbReference type="KEGG" id="stai:STAIW_v1c07850"/>
<keyword evidence="2" id="KW-1185">Reference proteome</keyword>
<sequence>MNTNKHKFWNIGTDICGIIEKFRFKMYECNLNIGDEVLISNYSTTDKYFLSSNKSNITPSNKEYVSRSAIRQYIDVLVALNILKEVKSKFYIIKVNYKNEEILDDFFNQPFLLLKEIK</sequence>
<evidence type="ECO:0000313" key="2">
    <source>
        <dbReference type="Proteomes" id="UP000014984"/>
    </source>
</evidence>
<gene>
    <name evidence="1" type="ORF">STAIW_v1c07850</name>
</gene>
<dbReference type="EMBL" id="CP005074">
    <property type="protein sequence ID" value="AGR41381.1"/>
    <property type="molecule type" value="Genomic_DNA"/>
</dbReference>
<dbReference type="Proteomes" id="UP000014984">
    <property type="component" value="Chromosome"/>
</dbReference>
<dbReference type="OrthoDB" id="389801at2"/>
<dbReference type="AlphaFoldDB" id="S5LXQ3"/>
<accession>S5LXQ3</accession>
<dbReference type="HOGENOM" id="CLU_2071660_0_0_14"/>
<dbReference type="PATRIC" id="fig|1276220.3.peg.802"/>
<evidence type="ECO:0000313" key="1">
    <source>
        <dbReference type="EMBL" id="AGR41381.1"/>
    </source>
</evidence>
<name>S5LXQ3_9MOLU</name>